<dbReference type="InterPro" id="IPR029441">
    <property type="entry name" value="Cass2"/>
</dbReference>
<dbReference type="InterPro" id="IPR010499">
    <property type="entry name" value="AraC_E-bd"/>
</dbReference>
<dbReference type="GeneID" id="84683302"/>
<keyword evidence="3" id="KW-1185">Reference proteome</keyword>
<dbReference type="InterPro" id="IPR011256">
    <property type="entry name" value="Reg_factor_effector_dom_sf"/>
</dbReference>
<dbReference type="RefSeq" id="WP_012655292.1">
    <property type="nucleotide sequence ID" value="NC_011992.1"/>
</dbReference>
<dbReference type="InterPro" id="IPR053182">
    <property type="entry name" value="YobU-like_regulator"/>
</dbReference>
<dbReference type="SMART" id="SM00871">
    <property type="entry name" value="AraC_E_bind"/>
    <property type="match status" value="1"/>
</dbReference>
<dbReference type="PANTHER" id="PTHR36444:SF2">
    <property type="entry name" value="TRANSCRIPTIONAL REGULATOR PROTEIN YOBU-RELATED"/>
    <property type="match status" value="1"/>
</dbReference>
<dbReference type="SUPFAM" id="SSF55136">
    <property type="entry name" value="Probable bacterial effector-binding domain"/>
    <property type="match status" value="1"/>
</dbReference>
<dbReference type="PANTHER" id="PTHR36444">
    <property type="entry name" value="TRANSCRIPTIONAL REGULATOR PROTEIN YOBU-RELATED"/>
    <property type="match status" value="1"/>
</dbReference>
<name>A0A9J9U968_ACIET</name>
<protein>
    <submittedName>
        <fullName evidence="2">Transcription activator effector binding</fullName>
    </submittedName>
</protein>
<dbReference type="AlphaFoldDB" id="A0A9J9U968"/>
<gene>
    <name evidence="2" type="ordered locus">Dtpsy_0189</name>
</gene>
<dbReference type="Proteomes" id="UP000000450">
    <property type="component" value="Chromosome"/>
</dbReference>
<dbReference type="Gene3D" id="3.20.80.10">
    <property type="entry name" value="Regulatory factor, effector binding domain"/>
    <property type="match status" value="1"/>
</dbReference>
<organism evidence="2 3">
    <name type="scientific">Acidovorax ebreus (strain TPSY)</name>
    <name type="common">Diaphorobacter sp. (strain TPSY)</name>
    <dbReference type="NCBI Taxonomy" id="535289"/>
    <lineage>
        <taxon>Bacteria</taxon>
        <taxon>Pseudomonadati</taxon>
        <taxon>Pseudomonadota</taxon>
        <taxon>Betaproteobacteria</taxon>
        <taxon>Burkholderiales</taxon>
        <taxon>Comamonadaceae</taxon>
        <taxon>Diaphorobacter</taxon>
    </lineage>
</organism>
<dbReference type="Pfam" id="PF14526">
    <property type="entry name" value="Cass2"/>
    <property type="match status" value="1"/>
</dbReference>
<dbReference type="EMBL" id="CP001392">
    <property type="protein sequence ID" value="ACM31674.1"/>
    <property type="molecule type" value="Genomic_DNA"/>
</dbReference>
<dbReference type="KEGG" id="dia:Dtpsy_0189"/>
<proteinExistence type="predicted"/>
<evidence type="ECO:0000313" key="3">
    <source>
        <dbReference type="Proteomes" id="UP000000450"/>
    </source>
</evidence>
<accession>A0A9J9U968</accession>
<reference evidence="2 3" key="1">
    <citation type="journal article" date="2010" name="J. Bacteriol.">
        <title>Completed genome sequence of the anaerobic iron-oxidizing bacterium Acidovorax ebreus strain TPSY.</title>
        <authorList>
            <person name="Byrne-Bailey K.G."/>
            <person name="Weber K.A."/>
            <person name="Chair A.H."/>
            <person name="Bose S."/>
            <person name="Knox T."/>
            <person name="Spanbauer T.L."/>
            <person name="Chertkov O."/>
            <person name="Coates J.D."/>
        </authorList>
    </citation>
    <scope>NUCLEOTIDE SEQUENCE [LARGE SCALE GENOMIC DNA]</scope>
    <source>
        <strain evidence="2 3">TPSY</strain>
    </source>
</reference>
<sequence length="156" mass="17189">MTPITVQVPAFSVAGVAVRTCNRDEAQPERARIGALWDQFFTESWARQLPGPGADGRLYGVYSAYESDQHGAFDVTAGVSAAVQADPPVGAARIEVQPGSYLVFHCEGPMPQMVLDAWAAAWRYFEEHPEVRRRFDTDFECYEGPECVALHIGVLL</sequence>
<evidence type="ECO:0000259" key="1">
    <source>
        <dbReference type="SMART" id="SM00871"/>
    </source>
</evidence>
<evidence type="ECO:0000313" key="2">
    <source>
        <dbReference type="EMBL" id="ACM31674.1"/>
    </source>
</evidence>
<feature type="domain" description="AraC effector-binding" evidence="1">
    <location>
        <begin position="1"/>
        <end position="155"/>
    </location>
</feature>